<dbReference type="GO" id="GO:0006891">
    <property type="term" value="P:intra-Golgi vesicle-mediated transport"/>
    <property type="evidence" value="ECO:0007669"/>
    <property type="project" value="TreeGrafter"/>
</dbReference>
<dbReference type="InterPro" id="IPR022775">
    <property type="entry name" value="AP_mu_sigma_su"/>
</dbReference>
<dbReference type="EMBL" id="BNCP01000039">
    <property type="protein sequence ID" value="GIL87524.1"/>
    <property type="molecule type" value="Genomic_DNA"/>
</dbReference>
<dbReference type="GO" id="GO:0000139">
    <property type="term" value="C:Golgi membrane"/>
    <property type="evidence" value="ECO:0007669"/>
    <property type="project" value="UniProtKB-SubCell"/>
</dbReference>
<dbReference type="Pfam" id="PF01217">
    <property type="entry name" value="Clat_adaptor_s"/>
    <property type="match status" value="1"/>
</dbReference>
<dbReference type="PANTHER" id="PTHR11043">
    <property type="entry name" value="ZETA-COAT PROTEIN"/>
    <property type="match status" value="1"/>
</dbReference>
<comment type="subcellular location">
    <subcellularLocation>
        <location evidence="5">Cytoplasm</location>
    </subcellularLocation>
    <subcellularLocation>
        <location evidence="5">Golgi apparatus membrane</location>
        <topology evidence="5">Peripheral membrane protein</topology>
        <orientation evidence="5">Cytoplasmic side</orientation>
    </subcellularLocation>
    <subcellularLocation>
        <location evidence="5">Cytoplasmic vesicle</location>
        <location evidence="5">COPI-coated vesicle membrane</location>
        <topology evidence="5">Peripheral membrane protein</topology>
        <orientation evidence="5">Cytoplasmic side</orientation>
    </subcellularLocation>
    <subcellularLocation>
        <location evidence="1">Endomembrane system</location>
        <topology evidence="1">Peripheral membrane protein</topology>
    </subcellularLocation>
</comment>
<dbReference type="AlphaFoldDB" id="A0A8J4CS45"/>
<evidence type="ECO:0000256" key="4">
    <source>
        <dbReference type="ARBA" id="ARBA00023136"/>
    </source>
</evidence>
<sequence>MDVGRIHCFLVATRGGDVIYERFFDRFTELEKAEIRAAFSAASCNVRMHPDQEQDFIAPYKSTRFAFIPVADTVLYLMGSGEYDEVGLVEVLRVIIQVLKDVLGKVPSSGLILEKYAKLALVVDEVINEGLLEAVDKEAIKKGIKGKAAWE</sequence>
<keyword evidence="5" id="KW-0968">Cytoplasmic vesicle</keyword>
<comment type="subunit">
    <text evidence="5">Oligomeric complex that consists of at least the alpha, beta, beta', gamma, delta, epsilon and zeta subunits.</text>
</comment>
<keyword evidence="3 5" id="KW-0963">Cytoplasm</keyword>
<dbReference type="SUPFAM" id="SSF64356">
    <property type="entry name" value="SNARE-like"/>
    <property type="match status" value="1"/>
</dbReference>
<gene>
    <name evidence="7" type="ORF">Vretifemale_15564</name>
    <name evidence="8" type="ORF">Vretimale_1594</name>
</gene>
<dbReference type="FunFam" id="3.30.450.60:FF:000017">
    <property type="entry name" value="SNARE-like superfamily protein"/>
    <property type="match status" value="1"/>
</dbReference>
<evidence type="ECO:0000259" key="6">
    <source>
        <dbReference type="Pfam" id="PF01217"/>
    </source>
</evidence>
<dbReference type="Proteomes" id="UP000722791">
    <property type="component" value="Unassembled WGS sequence"/>
</dbReference>
<accession>A0A8J4CS45</accession>
<dbReference type="InterPro" id="IPR039652">
    <property type="entry name" value="Coatomer_zeta"/>
</dbReference>
<keyword evidence="5" id="KW-0653">Protein transport</keyword>
<evidence type="ECO:0000313" key="9">
    <source>
        <dbReference type="Proteomes" id="UP000747110"/>
    </source>
</evidence>
<keyword evidence="5" id="KW-0813">Transport</keyword>
<comment type="function">
    <text evidence="5">The zeta subunit may be involved in regulating the coat assembly and, hence, the rate of biosynthetic protein transport due to its association-dissociation properties with the coatomer complex.</text>
</comment>
<evidence type="ECO:0000256" key="5">
    <source>
        <dbReference type="RuleBase" id="RU366053"/>
    </source>
</evidence>
<dbReference type="Proteomes" id="UP000747110">
    <property type="component" value="Unassembled WGS sequence"/>
</dbReference>
<protein>
    <recommendedName>
        <fullName evidence="5">Coatomer subunit zeta</fullName>
    </recommendedName>
</protein>
<evidence type="ECO:0000256" key="1">
    <source>
        <dbReference type="ARBA" id="ARBA00004184"/>
    </source>
</evidence>
<evidence type="ECO:0000256" key="3">
    <source>
        <dbReference type="ARBA" id="ARBA00022490"/>
    </source>
</evidence>
<dbReference type="GO" id="GO:0030126">
    <property type="term" value="C:COPI vesicle coat"/>
    <property type="evidence" value="ECO:0007669"/>
    <property type="project" value="UniProtKB-UniRule"/>
</dbReference>
<keyword evidence="9" id="KW-1185">Reference proteome</keyword>
<keyword evidence="5" id="KW-0931">ER-Golgi transport</keyword>
<dbReference type="OrthoDB" id="10249988at2759"/>
<evidence type="ECO:0000313" key="7">
    <source>
        <dbReference type="EMBL" id="GIL87524.1"/>
    </source>
</evidence>
<evidence type="ECO:0000256" key="2">
    <source>
        <dbReference type="ARBA" id="ARBA00006972"/>
    </source>
</evidence>
<proteinExistence type="inferred from homology"/>
<dbReference type="GO" id="GO:0006890">
    <property type="term" value="P:retrograde vesicle-mediated transport, Golgi to endoplasmic reticulum"/>
    <property type="evidence" value="ECO:0007669"/>
    <property type="project" value="UniProtKB-UniRule"/>
</dbReference>
<comment type="similarity">
    <text evidence="2 5">Belongs to the adaptor complexes small subunit family.</text>
</comment>
<dbReference type="GO" id="GO:0006886">
    <property type="term" value="P:intracellular protein transport"/>
    <property type="evidence" value="ECO:0007669"/>
    <property type="project" value="TreeGrafter"/>
</dbReference>
<name>A0A8J4CS45_9CHLO</name>
<dbReference type="Gene3D" id="3.30.450.60">
    <property type="match status" value="1"/>
</dbReference>
<dbReference type="EMBL" id="BNCQ01000002">
    <property type="protein sequence ID" value="GIL95610.1"/>
    <property type="molecule type" value="Genomic_DNA"/>
</dbReference>
<dbReference type="InterPro" id="IPR011012">
    <property type="entry name" value="Longin-like_dom_sf"/>
</dbReference>
<dbReference type="PANTHER" id="PTHR11043:SF1">
    <property type="entry name" value="TSET COMPLEX MEMBER TSTD"/>
    <property type="match status" value="1"/>
</dbReference>
<evidence type="ECO:0000313" key="8">
    <source>
        <dbReference type="EMBL" id="GIL95610.1"/>
    </source>
</evidence>
<comment type="caution">
    <text evidence="7">The sequence shown here is derived from an EMBL/GenBank/DDBJ whole genome shotgun (WGS) entry which is preliminary data.</text>
</comment>
<feature type="domain" description="AP complex mu/sigma subunit" evidence="6">
    <location>
        <begin position="6"/>
        <end position="143"/>
    </location>
</feature>
<keyword evidence="4 5" id="KW-0472">Membrane</keyword>
<reference evidence="7" key="1">
    <citation type="journal article" date="2021" name="Proc. Natl. Acad. Sci. U.S.A.">
        <title>Three genomes in the algal genus Volvox reveal the fate of a haploid sex-determining region after a transition to homothallism.</title>
        <authorList>
            <person name="Yamamoto K."/>
            <person name="Hamaji T."/>
            <person name="Kawai-Toyooka H."/>
            <person name="Matsuzaki R."/>
            <person name="Takahashi F."/>
            <person name="Nishimura Y."/>
            <person name="Kawachi M."/>
            <person name="Noguchi H."/>
            <person name="Minakuchi Y."/>
            <person name="Umen J.G."/>
            <person name="Toyoda A."/>
            <person name="Nozaki H."/>
        </authorList>
    </citation>
    <scope>NUCLEOTIDE SEQUENCE</scope>
    <source>
        <strain evidence="8">NIES-3785</strain>
        <strain evidence="7">NIES-3786</strain>
    </source>
</reference>
<keyword evidence="5" id="KW-0333">Golgi apparatus</keyword>
<organism evidence="7 9">
    <name type="scientific">Volvox reticuliferus</name>
    <dbReference type="NCBI Taxonomy" id="1737510"/>
    <lineage>
        <taxon>Eukaryota</taxon>
        <taxon>Viridiplantae</taxon>
        <taxon>Chlorophyta</taxon>
        <taxon>core chlorophytes</taxon>
        <taxon>Chlorophyceae</taxon>
        <taxon>CS clade</taxon>
        <taxon>Chlamydomonadales</taxon>
        <taxon>Volvocaceae</taxon>
        <taxon>Volvox</taxon>
    </lineage>
</organism>